<dbReference type="PANTHER" id="PTHR47602:SF2">
    <property type="entry name" value="F-BOX PROTEIN SKIP22"/>
    <property type="match status" value="1"/>
</dbReference>
<dbReference type="InterPro" id="IPR001810">
    <property type="entry name" value="F-box_dom"/>
</dbReference>
<keyword evidence="1" id="KW-0812">Transmembrane</keyword>
<evidence type="ECO:0000259" key="2">
    <source>
        <dbReference type="PROSITE" id="PS50181"/>
    </source>
</evidence>
<keyword evidence="4" id="KW-1185">Reference proteome</keyword>
<sequence length="208" mass="23049">MDLEEGTADGSKRLSEPFFLKKILIEKAGDTSDLTTLATSVHAVMLGSGFVLLNSIIMAALIGLAFQMIELLSLSLRYTLPALTKDTKKMIEFVTLWQFYGSLSGHMVQMVNLDRNRFVVPGFDLVMDTLKFEKQASSSSYRESGLELPPCLMRLPTEPKLKILELISGTSIANMACVCTEMRHLVASDDGLRKRRAWKKLLAATSTP</sequence>
<keyword evidence="1" id="KW-1133">Transmembrane helix</keyword>
<dbReference type="PANTHER" id="PTHR47602">
    <property type="entry name" value="F-BOX PROTEIN SKIP22"/>
    <property type="match status" value="1"/>
</dbReference>
<feature type="transmembrane region" description="Helical" evidence="1">
    <location>
        <begin position="43"/>
        <end position="66"/>
    </location>
</feature>
<organism evidence="3 4">
    <name type="scientific">Brassica cretica</name>
    <name type="common">Mustard</name>
    <dbReference type="NCBI Taxonomy" id="69181"/>
    <lineage>
        <taxon>Eukaryota</taxon>
        <taxon>Viridiplantae</taxon>
        <taxon>Streptophyta</taxon>
        <taxon>Embryophyta</taxon>
        <taxon>Tracheophyta</taxon>
        <taxon>Spermatophyta</taxon>
        <taxon>Magnoliopsida</taxon>
        <taxon>eudicotyledons</taxon>
        <taxon>Gunneridae</taxon>
        <taxon>Pentapetalae</taxon>
        <taxon>rosids</taxon>
        <taxon>malvids</taxon>
        <taxon>Brassicales</taxon>
        <taxon>Brassicaceae</taxon>
        <taxon>Brassiceae</taxon>
        <taxon>Brassica</taxon>
    </lineage>
</organism>
<name>A0ABQ7BT71_BRACR</name>
<reference evidence="3 4" key="1">
    <citation type="journal article" date="2020" name="BMC Genomics">
        <title>Intraspecific diversification of the crop wild relative Brassica cretica Lam. using demographic model selection.</title>
        <authorList>
            <person name="Kioukis A."/>
            <person name="Michalopoulou V.A."/>
            <person name="Briers L."/>
            <person name="Pirintsos S."/>
            <person name="Studholme D.J."/>
            <person name="Pavlidis P."/>
            <person name="Sarris P.F."/>
        </authorList>
    </citation>
    <scope>NUCLEOTIDE SEQUENCE [LARGE SCALE GENOMIC DNA]</scope>
    <source>
        <strain evidence="4">cv. PFS-1207/04</strain>
    </source>
</reference>
<comment type="caution">
    <text evidence="3">The sequence shown here is derived from an EMBL/GenBank/DDBJ whole genome shotgun (WGS) entry which is preliminary data.</text>
</comment>
<evidence type="ECO:0000256" key="1">
    <source>
        <dbReference type="SAM" id="Phobius"/>
    </source>
</evidence>
<dbReference type="PROSITE" id="PS50181">
    <property type="entry name" value="FBOX"/>
    <property type="match status" value="1"/>
</dbReference>
<dbReference type="SUPFAM" id="SSF81383">
    <property type="entry name" value="F-box domain"/>
    <property type="match status" value="1"/>
</dbReference>
<keyword evidence="1" id="KW-0472">Membrane</keyword>
<dbReference type="EMBL" id="QGKV02000832">
    <property type="protein sequence ID" value="KAF3542497.1"/>
    <property type="molecule type" value="Genomic_DNA"/>
</dbReference>
<accession>A0ABQ7BT71</accession>
<dbReference type="Proteomes" id="UP000266723">
    <property type="component" value="Unassembled WGS sequence"/>
</dbReference>
<proteinExistence type="predicted"/>
<gene>
    <name evidence="3" type="ORF">DY000_02005368</name>
</gene>
<dbReference type="CDD" id="cd22165">
    <property type="entry name" value="F-box_AtSKIP22-like"/>
    <property type="match status" value="1"/>
</dbReference>
<dbReference type="InterPro" id="IPR036047">
    <property type="entry name" value="F-box-like_dom_sf"/>
</dbReference>
<feature type="domain" description="F-box" evidence="2">
    <location>
        <begin position="149"/>
        <end position="201"/>
    </location>
</feature>
<evidence type="ECO:0000313" key="4">
    <source>
        <dbReference type="Proteomes" id="UP000266723"/>
    </source>
</evidence>
<dbReference type="Pfam" id="PF00646">
    <property type="entry name" value="F-box"/>
    <property type="match status" value="1"/>
</dbReference>
<evidence type="ECO:0000313" key="3">
    <source>
        <dbReference type="EMBL" id="KAF3542497.1"/>
    </source>
</evidence>
<protein>
    <recommendedName>
        <fullName evidence="2">F-box domain-containing protein</fullName>
    </recommendedName>
</protein>